<dbReference type="Pfam" id="PF00583">
    <property type="entry name" value="Acetyltransf_1"/>
    <property type="match status" value="1"/>
</dbReference>
<keyword evidence="5" id="KW-1185">Reference proteome</keyword>
<evidence type="ECO:0000259" key="3">
    <source>
        <dbReference type="PROSITE" id="PS51186"/>
    </source>
</evidence>
<dbReference type="PROSITE" id="PS51186">
    <property type="entry name" value="GNAT"/>
    <property type="match status" value="1"/>
</dbReference>
<gene>
    <name evidence="4" type="ORF">SAMN05444320_1209</name>
</gene>
<dbReference type="GO" id="GO:0016747">
    <property type="term" value="F:acyltransferase activity, transferring groups other than amino-acyl groups"/>
    <property type="evidence" value="ECO:0007669"/>
    <property type="project" value="InterPro"/>
</dbReference>
<dbReference type="Gene3D" id="3.40.630.30">
    <property type="match status" value="1"/>
</dbReference>
<feature type="domain" description="N-acetyltransferase" evidence="3">
    <location>
        <begin position="128"/>
        <end position="258"/>
    </location>
</feature>
<evidence type="ECO:0000313" key="4">
    <source>
        <dbReference type="EMBL" id="SHH05633.1"/>
    </source>
</evidence>
<dbReference type="InterPro" id="IPR016181">
    <property type="entry name" value="Acyl_CoA_acyltransferase"/>
</dbReference>
<dbReference type="InterPro" id="IPR000182">
    <property type="entry name" value="GNAT_dom"/>
</dbReference>
<evidence type="ECO:0000313" key="5">
    <source>
        <dbReference type="Proteomes" id="UP000184501"/>
    </source>
</evidence>
<dbReference type="STRING" id="2017.SAMN05444320_1209"/>
<dbReference type="Proteomes" id="UP000184501">
    <property type="component" value="Unassembled WGS sequence"/>
</dbReference>
<dbReference type="PANTHER" id="PTHR43420">
    <property type="entry name" value="ACETYLTRANSFERASE"/>
    <property type="match status" value="1"/>
</dbReference>
<reference evidence="4 5" key="1">
    <citation type="submission" date="2016-11" db="EMBL/GenBank/DDBJ databases">
        <authorList>
            <person name="Jaros S."/>
            <person name="Januszkiewicz K."/>
            <person name="Wedrychowicz H."/>
        </authorList>
    </citation>
    <scope>NUCLEOTIDE SEQUENCE [LARGE SCALE GENOMIC DNA]</scope>
    <source>
        <strain evidence="4 5">DSM 44523</strain>
    </source>
</reference>
<keyword evidence="2" id="KW-0012">Acyltransferase</keyword>
<protein>
    <submittedName>
        <fullName evidence="4">Acetyltransferase (GNAT) family protein</fullName>
    </submittedName>
</protein>
<dbReference type="SUPFAM" id="SSF55729">
    <property type="entry name" value="Acyl-CoA N-acyltransferases (Nat)"/>
    <property type="match status" value="1"/>
</dbReference>
<sequence length="258" mass="28192">MSAVSVATDPELVRGLQERTALALPAERVEHAKGWWLRHAPRCAWWVGTVLPHGEAGPGELELRVAAAEKFHAAYGTVARFQITPGACPPELDTLLEERGYRWESPMSLQTASTAHVLSRLSANPPGVEVDDHPTRAWFDVWHAVHGHGGNPRSEWDMLERVERPCGYARVVVGDEVVAVGRAVADTGWAGVFGMATLPHARGGGAARRVLAALADWAGAHQADQLYLQVEQDNVPARRLYEQAGFAEICGYHYRTAK</sequence>
<dbReference type="EMBL" id="FQVN01000020">
    <property type="protein sequence ID" value="SHH05633.1"/>
    <property type="molecule type" value="Genomic_DNA"/>
</dbReference>
<keyword evidence="1 4" id="KW-0808">Transferase</keyword>
<dbReference type="AlphaFoldDB" id="A0A1M5PWK5"/>
<organism evidence="4 5">
    <name type="scientific">Streptoalloteichus hindustanus</name>
    <dbReference type="NCBI Taxonomy" id="2017"/>
    <lineage>
        <taxon>Bacteria</taxon>
        <taxon>Bacillati</taxon>
        <taxon>Actinomycetota</taxon>
        <taxon>Actinomycetes</taxon>
        <taxon>Pseudonocardiales</taxon>
        <taxon>Pseudonocardiaceae</taxon>
        <taxon>Streptoalloteichus</taxon>
    </lineage>
</organism>
<name>A0A1M5PWK5_STRHI</name>
<dbReference type="RefSeq" id="WP_327083657.1">
    <property type="nucleotide sequence ID" value="NZ_FQVN01000020.1"/>
</dbReference>
<dbReference type="InterPro" id="IPR050680">
    <property type="entry name" value="YpeA/RimI_acetyltransf"/>
</dbReference>
<evidence type="ECO:0000256" key="2">
    <source>
        <dbReference type="ARBA" id="ARBA00023315"/>
    </source>
</evidence>
<proteinExistence type="predicted"/>
<evidence type="ECO:0000256" key="1">
    <source>
        <dbReference type="ARBA" id="ARBA00022679"/>
    </source>
</evidence>
<accession>A0A1M5PWK5</accession>
<dbReference type="PANTHER" id="PTHR43420:SF44">
    <property type="entry name" value="ACETYLTRANSFERASE YPEA"/>
    <property type="match status" value="1"/>
</dbReference>